<sequence>MLVSCRPMTQSPAQTPSIVPLQRSPVPSGDNEQQAQGDNLSFDEDSQDFYGSDWDEEEVPTDDDCSGRSSRDEYAEFPWLEQIDTVATKDGTQIATCDAKLIRRNQISSAFWIQMEEPSHETSCLAFDMFDRYGRLSREFYEHSFKKGSGVWGSELDHGDILLLETISVTRQHRRVGLGTKIWEAILDKIRPTTHRFVAFVSPGYLTAEVDEGVPSEWKEHQAIAELFFRSLGFRRVGVSSWFAFVDNPNHPSRQLRASDDWDEPDYSYGTASIPESARQAFASLSDPKLPAGECASQLEKNMPGNFQDASWSAVDEYGNNLLHLAAIHAKLEAIRYILSCRPDLANNRNRAGNSPLEALKAKMELDRTRAVHGQLTSVRSDKFSGFSQSTIACLAALSDSELSDGRDQAYSEDTDRAVQSASPIRVHLRRVYWWFPQPEDAIALLRRAETQHELLQESFDEVRDGADWVEYNGKELCFLPASVKENLKTNKSMRQGFINICGYIANCLEQKKIPNESNVLSIYRRQGGEWPPVTKHYLERGGTVAAVATMVFDKALQRGGYLGEGDHQFLFGDEIVNSPECRNDYEFGFVSGMCGYRRISTVRYVDMFGNPIDKD</sequence>
<organism evidence="2 3">
    <name type="scientific">Fusarium gaditjirri</name>
    <dbReference type="NCBI Taxonomy" id="282569"/>
    <lineage>
        <taxon>Eukaryota</taxon>
        <taxon>Fungi</taxon>
        <taxon>Dikarya</taxon>
        <taxon>Ascomycota</taxon>
        <taxon>Pezizomycotina</taxon>
        <taxon>Sordariomycetes</taxon>
        <taxon>Hypocreomycetidae</taxon>
        <taxon>Hypocreales</taxon>
        <taxon>Nectriaceae</taxon>
        <taxon>Fusarium</taxon>
        <taxon>Fusarium nisikadoi species complex</taxon>
    </lineage>
</organism>
<evidence type="ECO:0000256" key="1">
    <source>
        <dbReference type="SAM" id="MobiDB-lite"/>
    </source>
</evidence>
<reference evidence="2" key="2">
    <citation type="submission" date="2020-05" db="EMBL/GenBank/DDBJ databases">
        <authorList>
            <person name="Kim H.-S."/>
            <person name="Proctor R.H."/>
            <person name="Brown D.W."/>
        </authorList>
    </citation>
    <scope>NUCLEOTIDE SEQUENCE</scope>
    <source>
        <strain evidence="2">NRRL 45417</strain>
    </source>
</reference>
<reference evidence="2" key="1">
    <citation type="journal article" date="2020" name="BMC Genomics">
        <title>Correction to: Identification and distribution of gene clusters required for synthesis of sphingolipid metabolism inhibitors in diverse species of the filamentous fungus Fusarium.</title>
        <authorList>
            <person name="Kim H.S."/>
            <person name="Lohmar J.M."/>
            <person name="Busman M."/>
            <person name="Brown D.W."/>
            <person name="Naumann T.A."/>
            <person name="Divon H.H."/>
            <person name="Lysoe E."/>
            <person name="Uhlig S."/>
            <person name="Proctor R.H."/>
        </authorList>
    </citation>
    <scope>NUCLEOTIDE SEQUENCE</scope>
    <source>
        <strain evidence="2">NRRL 45417</strain>
    </source>
</reference>
<evidence type="ECO:0008006" key="4">
    <source>
        <dbReference type="Google" id="ProtNLM"/>
    </source>
</evidence>
<feature type="compositionally biased region" description="Polar residues" evidence="1">
    <location>
        <begin position="30"/>
        <end position="39"/>
    </location>
</feature>
<accession>A0A8H4WRY4</accession>
<protein>
    <recommendedName>
        <fullName evidence="4">N-acetyltransferase domain-containing protein</fullName>
    </recommendedName>
</protein>
<name>A0A8H4WRY4_9HYPO</name>
<dbReference type="OrthoDB" id="508139at2759"/>
<dbReference type="AlphaFoldDB" id="A0A8H4WRY4"/>
<proteinExistence type="predicted"/>
<dbReference type="InterPro" id="IPR016181">
    <property type="entry name" value="Acyl_CoA_acyltransferase"/>
</dbReference>
<evidence type="ECO:0000313" key="3">
    <source>
        <dbReference type="Proteomes" id="UP000604273"/>
    </source>
</evidence>
<feature type="compositionally biased region" description="Polar residues" evidence="1">
    <location>
        <begin position="7"/>
        <end position="17"/>
    </location>
</feature>
<dbReference type="SUPFAM" id="SSF48403">
    <property type="entry name" value="Ankyrin repeat"/>
    <property type="match status" value="1"/>
</dbReference>
<feature type="compositionally biased region" description="Acidic residues" evidence="1">
    <location>
        <begin position="41"/>
        <end position="64"/>
    </location>
</feature>
<keyword evidence="3" id="KW-1185">Reference proteome</keyword>
<gene>
    <name evidence="2" type="ORF">FGADI_10139</name>
</gene>
<dbReference type="SUPFAM" id="SSF55729">
    <property type="entry name" value="Acyl-CoA N-acyltransferases (Nat)"/>
    <property type="match status" value="1"/>
</dbReference>
<comment type="caution">
    <text evidence="2">The sequence shown here is derived from an EMBL/GenBank/DDBJ whole genome shotgun (WGS) entry which is preliminary data.</text>
</comment>
<dbReference type="Gene3D" id="1.25.40.20">
    <property type="entry name" value="Ankyrin repeat-containing domain"/>
    <property type="match status" value="1"/>
</dbReference>
<dbReference type="Proteomes" id="UP000604273">
    <property type="component" value="Unassembled WGS sequence"/>
</dbReference>
<dbReference type="InterPro" id="IPR036770">
    <property type="entry name" value="Ankyrin_rpt-contain_sf"/>
</dbReference>
<dbReference type="EMBL" id="JABFAI010000277">
    <property type="protein sequence ID" value="KAF4947806.1"/>
    <property type="molecule type" value="Genomic_DNA"/>
</dbReference>
<feature type="region of interest" description="Disordered" evidence="1">
    <location>
        <begin position="1"/>
        <end position="70"/>
    </location>
</feature>
<evidence type="ECO:0000313" key="2">
    <source>
        <dbReference type="EMBL" id="KAF4947806.1"/>
    </source>
</evidence>